<protein>
    <submittedName>
        <fullName evidence="1">Uncharacterized protein</fullName>
    </submittedName>
</protein>
<organism evidence="1">
    <name type="scientific">Siphoviridae sp. ctYOF2</name>
    <dbReference type="NCBI Taxonomy" id="2826376"/>
    <lineage>
        <taxon>Viruses</taxon>
        <taxon>Duplodnaviria</taxon>
        <taxon>Heunggongvirae</taxon>
        <taxon>Uroviricota</taxon>
        <taxon>Caudoviricetes</taxon>
    </lineage>
</organism>
<proteinExistence type="predicted"/>
<name>A0A8S5M9V9_9CAUD</name>
<evidence type="ECO:0000313" key="1">
    <source>
        <dbReference type="EMBL" id="DAD79034.1"/>
    </source>
</evidence>
<dbReference type="EMBL" id="BK014856">
    <property type="protein sequence ID" value="DAD79034.1"/>
    <property type="molecule type" value="Genomic_DNA"/>
</dbReference>
<reference evidence="1" key="1">
    <citation type="journal article" date="2021" name="Proc. Natl. Acad. Sci. U.S.A.">
        <title>A Catalog of Tens of Thousands of Viruses from Human Metagenomes Reveals Hidden Associations with Chronic Diseases.</title>
        <authorList>
            <person name="Tisza M.J."/>
            <person name="Buck C.B."/>
        </authorList>
    </citation>
    <scope>NUCLEOTIDE SEQUENCE</scope>
    <source>
        <strain evidence="1">CtYOF2</strain>
    </source>
</reference>
<accession>A0A8S5M9V9</accession>
<sequence>MNGEGIDIYGTSSAARKIRDIVTDIKMKGFSKIKPFAMGRVESRMAEYAKTHGITLASKSVYMSSHSIAHTFRGSKQRDNMAVSLMDLASFPKSRSRMDLYFDGKAFVYTDYKSKFIIHPNYDIKINRNKVKKVNYITATKVNDANEFKLKKYSKV</sequence>